<dbReference type="OrthoDB" id="2879577at2"/>
<gene>
    <name evidence="2" type="ORF">SAMN04488137_0219</name>
</gene>
<keyword evidence="1" id="KW-0472">Membrane</keyword>
<keyword evidence="1" id="KW-1133">Transmembrane helix</keyword>
<organism evidence="2 3">
    <name type="scientific">Fictibacillus solisalsi</name>
    <dbReference type="NCBI Taxonomy" id="459525"/>
    <lineage>
        <taxon>Bacteria</taxon>
        <taxon>Bacillati</taxon>
        <taxon>Bacillota</taxon>
        <taxon>Bacilli</taxon>
        <taxon>Bacillales</taxon>
        <taxon>Fictibacillaceae</taxon>
        <taxon>Fictibacillus</taxon>
    </lineage>
</organism>
<reference evidence="3" key="1">
    <citation type="submission" date="2016-10" db="EMBL/GenBank/DDBJ databases">
        <authorList>
            <person name="Varghese N."/>
            <person name="Submissions S."/>
        </authorList>
    </citation>
    <scope>NUCLEOTIDE SEQUENCE [LARGE SCALE GENOMIC DNA]</scope>
    <source>
        <strain evidence="3">CGMCC 1.6854</strain>
    </source>
</reference>
<feature type="transmembrane region" description="Helical" evidence="1">
    <location>
        <begin position="36"/>
        <end position="57"/>
    </location>
</feature>
<evidence type="ECO:0000313" key="2">
    <source>
        <dbReference type="EMBL" id="SDM45597.1"/>
    </source>
</evidence>
<name>A0A1G9TD53_9BACL</name>
<keyword evidence="1" id="KW-0812">Transmembrane</keyword>
<keyword evidence="3" id="KW-1185">Reference proteome</keyword>
<dbReference type="Proteomes" id="UP000199544">
    <property type="component" value="Unassembled WGS sequence"/>
</dbReference>
<accession>A0A1G9TD53</accession>
<feature type="transmembrane region" description="Helical" evidence="1">
    <location>
        <begin position="69"/>
        <end position="97"/>
    </location>
</feature>
<evidence type="ECO:0000313" key="3">
    <source>
        <dbReference type="Proteomes" id="UP000199544"/>
    </source>
</evidence>
<dbReference type="EMBL" id="FNHW01000001">
    <property type="protein sequence ID" value="SDM45597.1"/>
    <property type="molecule type" value="Genomic_DNA"/>
</dbReference>
<proteinExistence type="predicted"/>
<dbReference type="InterPro" id="IPR046096">
    <property type="entry name" value="DUF6114"/>
</dbReference>
<protein>
    <submittedName>
        <fullName evidence="2">Uncharacterized protein</fullName>
    </submittedName>
</protein>
<sequence length="134" mass="14323">MSVRQWKYERPFTGSLLTLISGALTLWVPLNLIVKAFLPGTVSVIGIFFGGMILLLGAIAMSFPQFSKVLGIITIFLSILSVIGALGGFLIGTLLGITGGSLMIAWNPPAPHQKNDDQNVAYTGYESPELVEAK</sequence>
<dbReference type="AlphaFoldDB" id="A0A1G9TD53"/>
<feature type="transmembrane region" description="Helical" evidence="1">
    <location>
        <begin position="12"/>
        <end position="30"/>
    </location>
</feature>
<evidence type="ECO:0000256" key="1">
    <source>
        <dbReference type="SAM" id="Phobius"/>
    </source>
</evidence>
<dbReference type="STRING" id="459525.SAMN04488137_0219"/>
<dbReference type="RefSeq" id="WP_090231904.1">
    <property type="nucleotide sequence ID" value="NZ_FNHW01000001.1"/>
</dbReference>
<dbReference type="Pfam" id="PF19609">
    <property type="entry name" value="DUF6114"/>
    <property type="match status" value="1"/>
</dbReference>